<dbReference type="RefSeq" id="XP_072812655.1">
    <property type="nucleotide sequence ID" value="XM_072956554.1"/>
</dbReference>
<evidence type="ECO:0000313" key="3">
    <source>
        <dbReference type="Proteomes" id="UP001652581"/>
    </source>
</evidence>
<feature type="region of interest" description="Disordered" evidence="2">
    <location>
        <begin position="90"/>
        <end position="113"/>
    </location>
</feature>
<name>A0ABM5CVJ0_VICPA</name>
<evidence type="ECO:0008006" key="5">
    <source>
        <dbReference type="Google" id="ProtNLM"/>
    </source>
</evidence>
<sequence>MEFSLMFSQQVIDSTARHSPGLQEEPQVAGRTASIESGLHEKHPPRGSEEQAQQAPDVALQFFLAQARRQRLREQHEIWIQEEMKHLEQEKEEVAGDQVKGLGAREEPSKERHRWHWEQAALRLQLEALQAERDAAEQDLVALYDLHVQAARARTCHELQVSVDRGQALGWFQDWLTDGHL</sequence>
<protein>
    <recommendedName>
        <fullName evidence="5">RIB43A-like with coiled-coils protein 1</fullName>
    </recommendedName>
</protein>
<accession>A0ABM5CVJ0</accession>
<feature type="compositionally biased region" description="Basic and acidic residues" evidence="2">
    <location>
        <begin position="38"/>
        <end position="49"/>
    </location>
</feature>
<feature type="region of interest" description="Disordered" evidence="2">
    <location>
        <begin position="15"/>
        <end position="53"/>
    </location>
</feature>
<evidence type="ECO:0000256" key="1">
    <source>
        <dbReference type="SAM" id="Coils"/>
    </source>
</evidence>
<organism evidence="3 4">
    <name type="scientific">Vicugna pacos</name>
    <name type="common">Alpaca</name>
    <name type="synonym">Lama pacos</name>
    <dbReference type="NCBI Taxonomy" id="30538"/>
    <lineage>
        <taxon>Eukaryota</taxon>
        <taxon>Metazoa</taxon>
        <taxon>Chordata</taxon>
        <taxon>Craniata</taxon>
        <taxon>Vertebrata</taxon>
        <taxon>Euteleostomi</taxon>
        <taxon>Mammalia</taxon>
        <taxon>Eutheria</taxon>
        <taxon>Laurasiatheria</taxon>
        <taxon>Artiodactyla</taxon>
        <taxon>Tylopoda</taxon>
        <taxon>Camelidae</taxon>
        <taxon>Vicugna</taxon>
    </lineage>
</organism>
<gene>
    <name evidence="4" type="primary">LOC102528876</name>
</gene>
<dbReference type="Proteomes" id="UP001652581">
    <property type="component" value="Chromosome 3"/>
</dbReference>
<reference evidence="4" key="1">
    <citation type="submission" date="2025-08" db="UniProtKB">
        <authorList>
            <consortium name="RefSeq"/>
        </authorList>
    </citation>
    <scope>IDENTIFICATION</scope>
</reference>
<evidence type="ECO:0000256" key="2">
    <source>
        <dbReference type="SAM" id="MobiDB-lite"/>
    </source>
</evidence>
<dbReference type="GeneID" id="102528876"/>
<keyword evidence="1" id="KW-0175">Coiled coil</keyword>
<dbReference type="PANTHER" id="PTHR40710:SF1">
    <property type="entry name" value="RIKEN CDNA E230025N22 GENE"/>
    <property type="match status" value="1"/>
</dbReference>
<proteinExistence type="predicted"/>
<dbReference type="PANTHER" id="PTHR40710">
    <property type="entry name" value="RIKEN CDNA E230025N22 GENE"/>
    <property type="match status" value="1"/>
</dbReference>
<feature type="coiled-coil region" evidence="1">
    <location>
        <begin position="119"/>
        <end position="146"/>
    </location>
</feature>
<keyword evidence="3" id="KW-1185">Reference proteome</keyword>
<evidence type="ECO:0000313" key="4">
    <source>
        <dbReference type="RefSeq" id="XP_072812655.1"/>
    </source>
</evidence>